<comment type="caution">
    <text evidence="1">The sequence shown here is derived from an EMBL/GenBank/DDBJ whole genome shotgun (WGS) entry which is preliminary data.</text>
</comment>
<proteinExistence type="predicted"/>
<dbReference type="EMBL" id="MEKH01000006">
    <property type="protein sequence ID" value="ODO07119.1"/>
    <property type="molecule type" value="Genomic_DNA"/>
</dbReference>
<reference evidence="1 2" key="1">
    <citation type="submission" date="2016-06" db="EMBL/GenBank/DDBJ databases">
        <title>Evolution of pathogenesis and genome organization in the Tremellales.</title>
        <authorList>
            <person name="Cuomo C."/>
            <person name="Litvintseva A."/>
            <person name="Heitman J."/>
            <person name="Chen Y."/>
            <person name="Sun S."/>
            <person name="Springer D."/>
            <person name="Dromer F."/>
            <person name="Young S."/>
            <person name="Zeng Q."/>
            <person name="Chapman S."/>
            <person name="Gujja S."/>
            <person name="Saif S."/>
            <person name="Birren B."/>
        </authorList>
    </citation>
    <scope>NUCLEOTIDE SEQUENCE [LARGE SCALE GENOMIC DNA]</scope>
    <source>
        <strain evidence="1 2">CBS 6273</strain>
    </source>
</reference>
<evidence type="ECO:0000313" key="2">
    <source>
        <dbReference type="Proteomes" id="UP000095149"/>
    </source>
</evidence>
<gene>
    <name evidence="1" type="ORF">I350_04488</name>
</gene>
<organism evidence="1 2">
    <name type="scientific">Cryptococcus amylolentus CBS 6273</name>
    <dbReference type="NCBI Taxonomy" id="1296118"/>
    <lineage>
        <taxon>Eukaryota</taxon>
        <taxon>Fungi</taxon>
        <taxon>Dikarya</taxon>
        <taxon>Basidiomycota</taxon>
        <taxon>Agaricomycotina</taxon>
        <taxon>Tremellomycetes</taxon>
        <taxon>Tremellales</taxon>
        <taxon>Cryptococcaceae</taxon>
        <taxon>Cryptococcus</taxon>
    </lineage>
</organism>
<dbReference type="AlphaFoldDB" id="A0A1E3K284"/>
<name>A0A1E3K284_9TREE</name>
<accession>A0A1E3K284</accession>
<dbReference type="Proteomes" id="UP000095149">
    <property type="component" value="Unassembled WGS sequence"/>
</dbReference>
<evidence type="ECO:0000313" key="1">
    <source>
        <dbReference type="EMBL" id="ODO07119.1"/>
    </source>
</evidence>
<sequence length="579" mass="65976">MSIYQLSPSPTSLSPLPNEVIRIILDFYLSPLSPQSSAFYDLLHASRFCYNILAPRLYEHVTLDKRNSERFFEAYCDSLLPEGVSFVPSSTAFPGREIIYKPIPPPPPSSRGSTHPSALIRKVTLVDGAAVIRCQIAREKIQTRCSLTLQPPPTERPSVALFPNLEWLVIPSSMRGNVTLTREGHTPSFHTREEPPLRSYDALQDIDALQPPRLCITESPHTSSVQAINRAYFFAKYPQQLEELSVHGTRGRDQSFMSQNRTRVLNVAFAIPEAGERNEEGGEETQVYDPEIELGWHLDMLDYSERDLRPSRFCYKILAPRLYEHVTLNEHNSQRFFEAYYNSLLRVGVSFVASSTAFPGREIIYKPIPAPPPASRSSPHPSVLIRKITLVDGAAAIRCQMARKKIQTLQPPPTERLFVTLFLNLEWLVMPSSIRGEVTIMREGHAPSIHTREEPRLLSYDALQHIDAFQPPRLCITESPHTSSVRSINRARLFAKYTHPLEVLSVHRTRGRHQDFMTRYRTRVLNVAFAIPAVTREAKAQTGERNEEWGDATQMYESMVELGWHLDMLEYSEQDLRTS</sequence>
<protein>
    <submittedName>
        <fullName evidence="1">Uncharacterized protein</fullName>
    </submittedName>
</protein>
<dbReference type="OrthoDB" id="10351105at2759"/>